<evidence type="ECO:0000313" key="1">
    <source>
        <dbReference type="EMBL" id="SUO93291.1"/>
    </source>
</evidence>
<dbReference type="AlphaFoldDB" id="A0A380MNI9"/>
<dbReference type="EMBL" id="UHIC01000001">
    <property type="protein sequence ID" value="SUO93291.1"/>
    <property type="molecule type" value="Genomic_DNA"/>
</dbReference>
<gene>
    <name evidence="1" type="ORF">NCTC13337_00145</name>
</gene>
<name>A0A380MNI9_9GAMM</name>
<protein>
    <submittedName>
        <fullName evidence="1">Uncharacterized protein conserved in bacteria</fullName>
    </submittedName>
</protein>
<evidence type="ECO:0000313" key="2">
    <source>
        <dbReference type="Proteomes" id="UP000254601"/>
    </source>
</evidence>
<sequence>MSFSPLSINPTLLRTLPILFYNGWGMDENVIAHLQDRQVIYVQNYPQNPLELNSPHILIAWSMGVWAANPLLAQRHYLPLTIAINGTPWGIHSEKGMPPRLFQATAARYQEKSQAILYQKLFGTIKGDFLPHRSIPDQQQELFRLLEIVPQHPPMDYHWDIAIISTNDKIYPTDNQKNHWKGTQTTICPLNTPHYPFANFHHWTEFFDYLITA</sequence>
<dbReference type="Pfam" id="PF04301">
    <property type="entry name" value="BioG"/>
    <property type="match status" value="1"/>
</dbReference>
<accession>A0A380MNI9</accession>
<dbReference type="OrthoDB" id="7688089at2"/>
<dbReference type="InterPro" id="IPR007398">
    <property type="entry name" value="BioG"/>
</dbReference>
<keyword evidence="2" id="KW-1185">Reference proteome</keyword>
<organism evidence="1 2">
    <name type="scientific">Suttonella ornithocola</name>
    <dbReference type="NCBI Taxonomy" id="279832"/>
    <lineage>
        <taxon>Bacteria</taxon>
        <taxon>Pseudomonadati</taxon>
        <taxon>Pseudomonadota</taxon>
        <taxon>Gammaproteobacteria</taxon>
        <taxon>Cardiobacteriales</taxon>
        <taxon>Cardiobacteriaceae</taxon>
        <taxon>Suttonella</taxon>
    </lineage>
</organism>
<dbReference type="RefSeq" id="WP_084601524.1">
    <property type="nucleotide sequence ID" value="NZ_LWHB01000020.1"/>
</dbReference>
<proteinExistence type="predicted"/>
<reference evidence="1 2" key="1">
    <citation type="submission" date="2018-06" db="EMBL/GenBank/DDBJ databases">
        <authorList>
            <consortium name="Pathogen Informatics"/>
            <person name="Doyle S."/>
        </authorList>
    </citation>
    <scope>NUCLEOTIDE SEQUENCE [LARGE SCALE GENOMIC DNA]</scope>
    <source>
        <strain evidence="1 2">NCTC13337</strain>
    </source>
</reference>
<dbReference type="Proteomes" id="UP000254601">
    <property type="component" value="Unassembled WGS sequence"/>
</dbReference>